<dbReference type="NCBIfam" id="TIGR00369">
    <property type="entry name" value="unchar_dom_1"/>
    <property type="match status" value="1"/>
</dbReference>
<evidence type="ECO:0000313" key="4">
    <source>
        <dbReference type="Proteomes" id="UP000179076"/>
    </source>
</evidence>
<evidence type="ECO:0000256" key="1">
    <source>
        <dbReference type="ARBA" id="ARBA00022801"/>
    </source>
</evidence>
<dbReference type="Pfam" id="PF03061">
    <property type="entry name" value="4HBT"/>
    <property type="match status" value="1"/>
</dbReference>
<comment type="caution">
    <text evidence="3">The sequence shown here is derived from an EMBL/GenBank/DDBJ whole genome shotgun (WGS) entry which is preliminary data.</text>
</comment>
<dbReference type="InterPro" id="IPR003736">
    <property type="entry name" value="PAAI_dom"/>
</dbReference>
<dbReference type="Gene3D" id="3.10.129.10">
    <property type="entry name" value="Hotdog Thioesterase"/>
    <property type="match status" value="1"/>
</dbReference>
<dbReference type="PANTHER" id="PTHR43240:SF1">
    <property type="entry name" value="BLR5584 PROTEIN"/>
    <property type="match status" value="1"/>
</dbReference>
<dbReference type="EMBL" id="MFSP01000118">
    <property type="protein sequence ID" value="OGI64832.1"/>
    <property type="molecule type" value="Genomic_DNA"/>
</dbReference>
<protein>
    <recommendedName>
        <fullName evidence="2">Thioesterase domain-containing protein</fullName>
    </recommendedName>
</protein>
<gene>
    <name evidence="3" type="ORF">A2W18_05740</name>
</gene>
<proteinExistence type="predicted"/>
<evidence type="ECO:0000259" key="2">
    <source>
        <dbReference type="Pfam" id="PF03061"/>
    </source>
</evidence>
<dbReference type="Proteomes" id="UP000179076">
    <property type="component" value="Unassembled WGS sequence"/>
</dbReference>
<dbReference type="SUPFAM" id="SSF54637">
    <property type="entry name" value="Thioesterase/thiol ester dehydrase-isomerase"/>
    <property type="match status" value="1"/>
</dbReference>
<name>A0A1F6V5D3_9PROT</name>
<dbReference type="CDD" id="cd03443">
    <property type="entry name" value="PaaI_thioesterase"/>
    <property type="match status" value="1"/>
</dbReference>
<keyword evidence="1" id="KW-0378">Hydrolase</keyword>
<dbReference type="AlphaFoldDB" id="A0A1F6V5D3"/>
<dbReference type="GO" id="GO:0005829">
    <property type="term" value="C:cytosol"/>
    <property type="evidence" value="ECO:0007669"/>
    <property type="project" value="TreeGrafter"/>
</dbReference>
<reference evidence="3 4" key="1">
    <citation type="journal article" date="2016" name="Nat. Commun.">
        <title>Thousands of microbial genomes shed light on interconnected biogeochemical processes in an aquifer system.</title>
        <authorList>
            <person name="Anantharaman K."/>
            <person name="Brown C.T."/>
            <person name="Hug L.A."/>
            <person name="Sharon I."/>
            <person name="Castelle C.J."/>
            <person name="Probst A.J."/>
            <person name="Thomas B.C."/>
            <person name="Singh A."/>
            <person name="Wilkins M.J."/>
            <person name="Karaoz U."/>
            <person name="Brodie E.L."/>
            <person name="Williams K.H."/>
            <person name="Hubbard S.S."/>
            <person name="Banfield J.F."/>
        </authorList>
    </citation>
    <scope>NUCLEOTIDE SEQUENCE [LARGE SCALE GENOMIC DNA]</scope>
</reference>
<dbReference type="InterPro" id="IPR029069">
    <property type="entry name" value="HotDog_dom_sf"/>
</dbReference>
<evidence type="ECO:0000313" key="3">
    <source>
        <dbReference type="EMBL" id="OGI64832.1"/>
    </source>
</evidence>
<dbReference type="GO" id="GO:0061522">
    <property type="term" value="F:1,4-dihydroxy-2-naphthoyl-CoA thioesterase activity"/>
    <property type="evidence" value="ECO:0007669"/>
    <property type="project" value="TreeGrafter"/>
</dbReference>
<accession>A0A1F6V5D3</accession>
<sequence length="187" mass="20149">MAKTSVVVRTQWLARKRAKRADVSGMPAPAALPRHELKQRSGLDLLREVVTGTLPAGPMNNTLDFFLAEIEPGRAVYEGNPRAEFFNLIGSVHGGWSAAILDSCVASAIHSVLPVGKGYTTVELKVNFVRAVTAECGPLRAEGKVINIGGRIGTAEGRLTDSAGRLYAHATTTCLFFDMSERKRDRG</sequence>
<dbReference type="InterPro" id="IPR006683">
    <property type="entry name" value="Thioestr_dom"/>
</dbReference>
<organism evidence="3 4">
    <name type="scientific">Candidatus Muproteobacteria bacterium RBG_16_60_9</name>
    <dbReference type="NCBI Taxonomy" id="1817755"/>
    <lineage>
        <taxon>Bacteria</taxon>
        <taxon>Pseudomonadati</taxon>
        <taxon>Pseudomonadota</taxon>
        <taxon>Candidatus Muproteobacteria</taxon>
    </lineage>
</organism>
<dbReference type="PANTHER" id="PTHR43240">
    <property type="entry name" value="1,4-DIHYDROXY-2-NAPHTHOYL-COA THIOESTERASE 1"/>
    <property type="match status" value="1"/>
</dbReference>
<feature type="domain" description="Thioesterase" evidence="2">
    <location>
        <begin position="90"/>
        <end position="166"/>
    </location>
</feature>